<dbReference type="Gene3D" id="1.20.1600.10">
    <property type="entry name" value="Outer membrane efflux proteins (OEP)"/>
    <property type="match status" value="1"/>
</dbReference>
<protein>
    <submittedName>
        <fullName evidence="10">TolC family protein</fullName>
    </submittedName>
</protein>
<dbReference type="GO" id="GO:0015288">
    <property type="term" value="F:porin activity"/>
    <property type="evidence" value="ECO:0007669"/>
    <property type="project" value="TreeGrafter"/>
</dbReference>
<evidence type="ECO:0000256" key="3">
    <source>
        <dbReference type="ARBA" id="ARBA00022448"/>
    </source>
</evidence>
<gene>
    <name evidence="10" type="ORF">EWU20_00770</name>
</gene>
<keyword evidence="8" id="KW-0175">Coiled coil</keyword>
<keyword evidence="5" id="KW-0812">Transmembrane</keyword>
<evidence type="ECO:0000313" key="11">
    <source>
        <dbReference type="Proteomes" id="UP000293583"/>
    </source>
</evidence>
<evidence type="ECO:0000256" key="1">
    <source>
        <dbReference type="ARBA" id="ARBA00004442"/>
    </source>
</evidence>
<dbReference type="Proteomes" id="UP000293583">
    <property type="component" value="Unassembled WGS sequence"/>
</dbReference>
<evidence type="ECO:0000256" key="6">
    <source>
        <dbReference type="ARBA" id="ARBA00023136"/>
    </source>
</evidence>
<dbReference type="AlphaFoldDB" id="A0A4Q9BGG7"/>
<feature type="chain" id="PRO_5020427104" evidence="9">
    <location>
        <begin position="18"/>
        <end position="462"/>
    </location>
</feature>
<evidence type="ECO:0000256" key="4">
    <source>
        <dbReference type="ARBA" id="ARBA00022452"/>
    </source>
</evidence>
<comment type="subcellular location">
    <subcellularLocation>
        <location evidence="1">Cell outer membrane</location>
    </subcellularLocation>
</comment>
<keyword evidence="6" id="KW-0472">Membrane</keyword>
<proteinExistence type="inferred from homology"/>
<evidence type="ECO:0000256" key="9">
    <source>
        <dbReference type="SAM" id="SignalP"/>
    </source>
</evidence>
<keyword evidence="4" id="KW-1134">Transmembrane beta strand</keyword>
<dbReference type="Pfam" id="PF02321">
    <property type="entry name" value="OEP"/>
    <property type="match status" value="1"/>
</dbReference>
<dbReference type="EMBL" id="SEWY01000001">
    <property type="protein sequence ID" value="TBH75136.1"/>
    <property type="molecule type" value="Genomic_DNA"/>
</dbReference>
<comment type="caution">
    <text evidence="10">The sequence shown here is derived from an EMBL/GenBank/DDBJ whole genome shotgun (WGS) entry which is preliminary data.</text>
</comment>
<dbReference type="InterPro" id="IPR003423">
    <property type="entry name" value="OMP_efflux"/>
</dbReference>
<dbReference type="PANTHER" id="PTHR30026:SF20">
    <property type="entry name" value="OUTER MEMBRANE PROTEIN TOLC"/>
    <property type="match status" value="1"/>
</dbReference>
<evidence type="ECO:0000256" key="2">
    <source>
        <dbReference type="ARBA" id="ARBA00007613"/>
    </source>
</evidence>
<dbReference type="InterPro" id="IPR051906">
    <property type="entry name" value="TolC-like"/>
</dbReference>
<evidence type="ECO:0000256" key="8">
    <source>
        <dbReference type="SAM" id="Coils"/>
    </source>
</evidence>
<feature type="coiled-coil region" evidence="8">
    <location>
        <begin position="356"/>
        <end position="415"/>
    </location>
</feature>
<dbReference type="RefSeq" id="WP_130922332.1">
    <property type="nucleotide sequence ID" value="NZ_JAANOM010000002.1"/>
</dbReference>
<evidence type="ECO:0000313" key="10">
    <source>
        <dbReference type="EMBL" id="TBH75136.1"/>
    </source>
</evidence>
<accession>A0A4Q9BGG7</accession>
<keyword evidence="11" id="KW-1185">Reference proteome</keyword>
<comment type="similarity">
    <text evidence="2">Belongs to the outer membrane factor (OMF) (TC 1.B.17) family.</text>
</comment>
<evidence type="ECO:0000256" key="5">
    <source>
        <dbReference type="ARBA" id="ARBA00022692"/>
    </source>
</evidence>
<keyword evidence="7" id="KW-0998">Cell outer membrane</keyword>
<sequence>MKNSLLVFLFLSFTSFAETPVLYPEAFLKIVQTYHPLAKQASIGVQKSEAQILQARGGFDPILSHYSTQKTFDGKNYYEYHAPELSIPTWYGIELSSGIENLGGSRLNPSQTLGETSYLGISVPLAKNLFMDQRRASLQQAKLMNQMALQQQRSILNDLFSDAMASYWNWVKSVRVLKIVDQNLQIAEARVSFVKRSVELGERPAIDTLEATTQLQYFDNLYQAKWVERENARLSLSVYLWQENNSPQELPAEVQPAEVTNEFAWIADFDLNLSSLLEKAYANHPDLSAYQFKIQGLQVEKKLKFQSLLPKLDVSYNALSKGLSPSLEARPLFENNYQYGIKFEMPLRLSKGRADYALAKLKIEEESLNLAQKKQQIQVKVSAYVNQVESLKKQIQTQEKALKNYQALVKAEESRFAQGESSLFLINSRETKAMEAAEKLTELKAYLFKTIYALQASAGVLI</sequence>
<dbReference type="OrthoDB" id="581172at2"/>
<dbReference type="SUPFAM" id="SSF56954">
    <property type="entry name" value="Outer membrane efflux proteins (OEP)"/>
    <property type="match status" value="1"/>
</dbReference>
<organism evidence="10 11">
    <name type="scientific">Aquirufa antheringensis</name>
    <dbReference type="NCBI Taxonomy" id="2516559"/>
    <lineage>
        <taxon>Bacteria</taxon>
        <taxon>Pseudomonadati</taxon>
        <taxon>Bacteroidota</taxon>
        <taxon>Cytophagia</taxon>
        <taxon>Cytophagales</taxon>
        <taxon>Flectobacillaceae</taxon>
        <taxon>Aquirufa</taxon>
    </lineage>
</organism>
<dbReference type="PANTHER" id="PTHR30026">
    <property type="entry name" value="OUTER MEMBRANE PROTEIN TOLC"/>
    <property type="match status" value="1"/>
</dbReference>
<name>A0A4Q9BGG7_9BACT</name>
<dbReference type="GO" id="GO:0009279">
    <property type="term" value="C:cell outer membrane"/>
    <property type="evidence" value="ECO:0007669"/>
    <property type="project" value="UniProtKB-SubCell"/>
</dbReference>
<evidence type="ECO:0000256" key="7">
    <source>
        <dbReference type="ARBA" id="ARBA00023237"/>
    </source>
</evidence>
<reference evidence="10 11" key="1">
    <citation type="submission" date="2019-02" db="EMBL/GenBank/DDBJ databases">
        <title>Genome of a new Bacteroidetes strain.</title>
        <authorList>
            <person name="Pitt A."/>
        </authorList>
    </citation>
    <scope>NUCLEOTIDE SEQUENCE [LARGE SCALE GENOMIC DNA]</scope>
    <source>
        <strain evidence="10 11">103A-SOEBACH</strain>
    </source>
</reference>
<dbReference type="GO" id="GO:0015562">
    <property type="term" value="F:efflux transmembrane transporter activity"/>
    <property type="evidence" value="ECO:0007669"/>
    <property type="project" value="InterPro"/>
</dbReference>
<dbReference type="GO" id="GO:1990281">
    <property type="term" value="C:efflux pump complex"/>
    <property type="evidence" value="ECO:0007669"/>
    <property type="project" value="TreeGrafter"/>
</dbReference>
<keyword evidence="9" id="KW-0732">Signal</keyword>
<feature type="signal peptide" evidence="9">
    <location>
        <begin position="1"/>
        <end position="17"/>
    </location>
</feature>
<keyword evidence="3" id="KW-0813">Transport</keyword>